<dbReference type="RefSeq" id="WP_183255459.1">
    <property type="nucleotide sequence ID" value="NZ_JACHEP010000019.1"/>
</dbReference>
<proteinExistence type="predicted"/>
<reference evidence="1 2" key="1">
    <citation type="submission" date="2020-08" db="EMBL/GenBank/DDBJ databases">
        <title>Genomic Encyclopedia of Type Strains, Phase IV (KMG-IV): sequencing the most valuable type-strain genomes for metagenomic binning, comparative biology and taxonomic classification.</title>
        <authorList>
            <person name="Goeker M."/>
        </authorList>
    </citation>
    <scope>NUCLEOTIDE SEQUENCE [LARGE SCALE GENOMIC DNA]</scope>
    <source>
        <strain evidence="1 2">DSM 16325</strain>
    </source>
</reference>
<evidence type="ECO:0000313" key="1">
    <source>
        <dbReference type="EMBL" id="MBB5325679.1"/>
    </source>
</evidence>
<dbReference type="Proteomes" id="UP000520011">
    <property type="component" value="Unassembled WGS sequence"/>
</dbReference>
<name>A0A7W8MVT9_9BACL</name>
<gene>
    <name evidence="1" type="ORF">HNQ34_002780</name>
</gene>
<organism evidence="1 2">
    <name type="scientific">Anoxybacteroides tepidamans</name>
    <dbReference type="NCBI Taxonomy" id="265948"/>
    <lineage>
        <taxon>Bacteria</taxon>
        <taxon>Bacillati</taxon>
        <taxon>Bacillota</taxon>
        <taxon>Bacilli</taxon>
        <taxon>Bacillales</taxon>
        <taxon>Anoxybacillaceae</taxon>
        <taxon>Anoxybacteroides</taxon>
    </lineage>
</organism>
<accession>A0A7W8MVT9</accession>
<evidence type="ECO:0000313" key="2">
    <source>
        <dbReference type="Proteomes" id="UP000520011"/>
    </source>
</evidence>
<comment type="caution">
    <text evidence="1">The sequence shown here is derived from an EMBL/GenBank/DDBJ whole genome shotgun (WGS) entry which is preliminary data.</text>
</comment>
<keyword evidence="2" id="KW-1185">Reference proteome</keyword>
<protein>
    <submittedName>
        <fullName evidence="1">Uncharacterized protein</fullName>
    </submittedName>
</protein>
<dbReference type="EMBL" id="JACHEP010000019">
    <property type="protein sequence ID" value="MBB5325679.1"/>
    <property type="molecule type" value="Genomic_DNA"/>
</dbReference>
<sequence length="172" mass="20061">MFDPTAFDNLKTVIEGALYDLDLNGTIVVTDRRDWIDLAYFSRTYHITFRMREREETSASCTVTLEMSLEQIAQELLQKATDVGCVLTIMFFMPIGSSESVCPLIEETMLSIWGENRIIRQTLRRDYKSNNYHNEISVQFGRLIREENVDDLLEMVPYMLQSLQKLSLIKQM</sequence>
<dbReference type="AlphaFoldDB" id="A0A7W8MVT9"/>